<dbReference type="EMBL" id="CAXAQS010000146">
    <property type="protein sequence ID" value="CAK9250284.1"/>
    <property type="molecule type" value="Genomic_DNA"/>
</dbReference>
<comment type="caution">
    <text evidence="1">The sequence shown here is derived from an EMBL/GenBank/DDBJ whole genome shotgun (WGS) entry which is preliminary data.</text>
</comment>
<organism evidence="1 2">
    <name type="scientific">Sphagnum jensenii</name>
    <dbReference type="NCBI Taxonomy" id="128206"/>
    <lineage>
        <taxon>Eukaryota</taxon>
        <taxon>Viridiplantae</taxon>
        <taxon>Streptophyta</taxon>
        <taxon>Embryophyta</taxon>
        <taxon>Bryophyta</taxon>
        <taxon>Sphagnophytina</taxon>
        <taxon>Sphagnopsida</taxon>
        <taxon>Sphagnales</taxon>
        <taxon>Sphagnaceae</taxon>
        <taxon>Sphagnum</taxon>
    </lineage>
</organism>
<evidence type="ECO:0000313" key="2">
    <source>
        <dbReference type="Proteomes" id="UP001497444"/>
    </source>
</evidence>
<gene>
    <name evidence="1" type="ORF">CSSPJE1EN1_LOCUS25662</name>
</gene>
<name>A0ABP0V7D5_9BRYO</name>
<reference evidence="1" key="1">
    <citation type="submission" date="2024-02" db="EMBL/GenBank/DDBJ databases">
        <authorList>
            <consortium name="ELIXIR-Norway"/>
            <consortium name="Elixir Norway"/>
        </authorList>
    </citation>
    <scope>NUCLEOTIDE SEQUENCE</scope>
</reference>
<evidence type="ECO:0000313" key="1">
    <source>
        <dbReference type="EMBL" id="CAK9250284.1"/>
    </source>
</evidence>
<sequence>MRRVQAISRPPIHWWSTALADKRREVNRARRRLVRNHQDHQTATLYDCYMQLRKGYRNNIKANRQESWQRFCY</sequence>
<keyword evidence="2" id="KW-1185">Reference proteome</keyword>
<accession>A0ABP0V7D5</accession>
<protein>
    <submittedName>
        <fullName evidence="1">Uncharacterized protein</fullName>
    </submittedName>
</protein>
<dbReference type="Proteomes" id="UP001497444">
    <property type="component" value="Unassembled WGS sequence"/>
</dbReference>
<proteinExistence type="predicted"/>